<reference evidence="1" key="2">
    <citation type="submission" date="2022-06" db="UniProtKB">
        <authorList>
            <consortium name="EnsemblMetazoa"/>
        </authorList>
    </citation>
    <scope>IDENTIFICATION</scope>
    <source>
        <strain evidence="1">PS312</strain>
    </source>
</reference>
<dbReference type="EnsemblMetazoa" id="PPA42188.1">
    <property type="protein sequence ID" value="PPA42188.1"/>
    <property type="gene ID" value="WBGene00280557"/>
</dbReference>
<evidence type="ECO:0000313" key="2">
    <source>
        <dbReference type="Proteomes" id="UP000005239"/>
    </source>
</evidence>
<accession>A0A2A6C1A0</accession>
<dbReference type="PROSITE" id="PS50181">
    <property type="entry name" value="FBOX"/>
    <property type="match status" value="1"/>
</dbReference>
<sequence>MPIKFSGFPQKASTDLGRFVDYKSLLRLREISKAVKGFVDVSVHRTWVRLIKIEREIVTSDITLSFELCVDEEYFLWENCFTKAIKTIGDVKSICFDYGYHVLSFPWMDLIKKCNLHTFDYFSRTLAKDDIDFLFQFSKVSRTMRIYVDNYTYNNVNIVLTVQEILRGVCETLFLIVRNRGDFIISNRDIESLLKVHFPWMDLIKKCNLHTFDYFSRTLAKDDIDFLFQFSKVSRTMRIYVDNYTYNNVNIVLTVQEILRGVCETLFLIVRNRGDFIISNRDIESLLKVQ</sequence>
<organism evidence="1 2">
    <name type="scientific">Pristionchus pacificus</name>
    <name type="common">Parasitic nematode worm</name>
    <dbReference type="NCBI Taxonomy" id="54126"/>
    <lineage>
        <taxon>Eukaryota</taxon>
        <taxon>Metazoa</taxon>
        <taxon>Ecdysozoa</taxon>
        <taxon>Nematoda</taxon>
        <taxon>Chromadorea</taxon>
        <taxon>Rhabditida</taxon>
        <taxon>Rhabditina</taxon>
        <taxon>Diplogasteromorpha</taxon>
        <taxon>Diplogasteroidea</taxon>
        <taxon>Neodiplogasteridae</taxon>
        <taxon>Pristionchus</taxon>
    </lineage>
</organism>
<dbReference type="AlphaFoldDB" id="A0A2A6C1A0"/>
<proteinExistence type="predicted"/>
<accession>A0A8R1UYS2</accession>
<name>A0A2A6C1A0_PRIPA</name>
<keyword evidence="2" id="KW-1185">Reference proteome</keyword>
<gene>
    <name evidence="1" type="primary">WBGene00280557</name>
</gene>
<reference evidence="2" key="1">
    <citation type="journal article" date="2008" name="Nat. Genet.">
        <title>The Pristionchus pacificus genome provides a unique perspective on nematode lifestyle and parasitism.</title>
        <authorList>
            <person name="Dieterich C."/>
            <person name="Clifton S.W."/>
            <person name="Schuster L.N."/>
            <person name="Chinwalla A."/>
            <person name="Delehaunty K."/>
            <person name="Dinkelacker I."/>
            <person name="Fulton L."/>
            <person name="Fulton R."/>
            <person name="Godfrey J."/>
            <person name="Minx P."/>
            <person name="Mitreva M."/>
            <person name="Roeseler W."/>
            <person name="Tian H."/>
            <person name="Witte H."/>
            <person name="Yang S.P."/>
            <person name="Wilson R.K."/>
            <person name="Sommer R.J."/>
        </authorList>
    </citation>
    <scope>NUCLEOTIDE SEQUENCE [LARGE SCALE GENOMIC DNA]</scope>
    <source>
        <strain evidence="2">PS312</strain>
    </source>
</reference>
<protein>
    <submittedName>
        <fullName evidence="1">F-box domain-containing protein</fullName>
    </submittedName>
</protein>
<evidence type="ECO:0000313" key="1">
    <source>
        <dbReference type="EnsemblMetazoa" id="PPA42188.1"/>
    </source>
</evidence>
<dbReference type="InterPro" id="IPR001810">
    <property type="entry name" value="F-box_dom"/>
</dbReference>
<dbReference type="Proteomes" id="UP000005239">
    <property type="component" value="Unassembled WGS sequence"/>
</dbReference>